<reference evidence="3 4" key="1">
    <citation type="submission" date="2020-03" db="EMBL/GenBank/DDBJ databases">
        <title>Whole genome shotgun sequence of Phytohabitans suffuscus NBRC 105367.</title>
        <authorList>
            <person name="Komaki H."/>
            <person name="Tamura T."/>
        </authorList>
    </citation>
    <scope>NUCLEOTIDE SEQUENCE [LARGE SCALE GENOMIC DNA]</scope>
    <source>
        <strain evidence="3 4">NBRC 105367</strain>
    </source>
</reference>
<dbReference type="Proteomes" id="UP000503011">
    <property type="component" value="Chromosome"/>
</dbReference>
<protein>
    <submittedName>
        <fullName evidence="3">Integrase</fullName>
    </submittedName>
</protein>
<dbReference type="Pfam" id="PF00589">
    <property type="entry name" value="Phage_integrase"/>
    <property type="match status" value="1"/>
</dbReference>
<accession>A0A6F8YC51</accession>
<dbReference type="InterPro" id="IPR011010">
    <property type="entry name" value="DNA_brk_join_enz"/>
</dbReference>
<gene>
    <name evidence="3" type="ORF">Psuf_010080</name>
</gene>
<evidence type="ECO:0000313" key="3">
    <source>
        <dbReference type="EMBL" id="BCB83695.1"/>
    </source>
</evidence>
<dbReference type="PANTHER" id="PTHR30349">
    <property type="entry name" value="PHAGE INTEGRASE-RELATED"/>
    <property type="match status" value="1"/>
</dbReference>
<evidence type="ECO:0000259" key="2">
    <source>
        <dbReference type="PROSITE" id="PS51898"/>
    </source>
</evidence>
<dbReference type="Gene3D" id="1.10.443.10">
    <property type="entry name" value="Intergrase catalytic core"/>
    <property type="match status" value="1"/>
</dbReference>
<dbReference type="PROSITE" id="PS51898">
    <property type="entry name" value="TYR_RECOMBINASE"/>
    <property type="match status" value="1"/>
</dbReference>
<dbReference type="KEGG" id="psuu:Psuf_010080"/>
<dbReference type="PANTHER" id="PTHR30349:SF90">
    <property type="entry name" value="TYROSINE RECOMBINASE XERD"/>
    <property type="match status" value="1"/>
</dbReference>
<dbReference type="InterPro" id="IPR013762">
    <property type="entry name" value="Integrase-like_cat_sf"/>
</dbReference>
<dbReference type="InterPro" id="IPR002104">
    <property type="entry name" value="Integrase_catalytic"/>
</dbReference>
<organism evidence="3 4">
    <name type="scientific">Phytohabitans suffuscus</name>
    <dbReference type="NCBI Taxonomy" id="624315"/>
    <lineage>
        <taxon>Bacteria</taxon>
        <taxon>Bacillati</taxon>
        <taxon>Actinomycetota</taxon>
        <taxon>Actinomycetes</taxon>
        <taxon>Micromonosporales</taxon>
        <taxon>Micromonosporaceae</taxon>
    </lineage>
</organism>
<dbReference type="EMBL" id="AP022871">
    <property type="protein sequence ID" value="BCB83695.1"/>
    <property type="molecule type" value="Genomic_DNA"/>
</dbReference>
<name>A0A6F8YC51_9ACTN</name>
<dbReference type="CDD" id="cd01188">
    <property type="entry name" value="INT_RitA_C_like"/>
    <property type="match status" value="1"/>
</dbReference>
<sequence length="398" mass="42071">MTGPLAGFESALRAELTRVGYAPATVRDIVAAMRRLSGWMQRRRMAAADLGPAAVREFLAMRRKATRVEQVARRGLGPLLRFLRGRGVIPSVEETRGSPAAALLADYRTWLVGERGLAAESVRCYLVQGGKFLADLPDPIDASLAGLDAAAVVSFVMRQARGCGSVWSAKTLVTATRSLLRFLHVQGLVPVGLAGAVPNVAGWRLASLPRALPAGQVRAVLAAPDASTAAGLRDRAVLTVLARLGLRGAEAAALGLDDVDWRAGEIVVRGKGSRVERVPLPAGVGKVLAAYVTGGRPACSCRSLFVTARAPYQSLSPASVRAIMGRACRRAGLPRLGAHRLRHTVATELLRAGAPLTEVGQLLRHRSQLSTAIYAKVDFTALRQVARPWPATVSGGTS</sequence>
<feature type="domain" description="Tyr recombinase" evidence="2">
    <location>
        <begin position="207"/>
        <end position="387"/>
    </location>
</feature>
<proteinExistence type="predicted"/>
<dbReference type="GO" id="GO:0015074">
    <property type="term" value="P:DNA integration"/>
    <property type="evidence" value="ECO:0007669"/>
    <property type="project" value="InterPro"/>
</dbReference>
<keyword evidence="1" id="KW-0233">DNA recombination</keyword>
<dbReference type="GO" id="GO:0006310">
    <property type="term" value="P:DNA recombination"/>
    <property type="evidence" value="ECO:0007669"/>
    <property type="project" value="UniProtKB-KW"/>
</dbReference>
<dbReference type="AlphaFoldDB" id="A0A6F8YC51"/>
<dbReference type="SUPFAM" id="SSF56349">
    <property type="entry name" value="DNA breaking-rejoining enzymes"/>
    <property type="match status" value="1"/>
</dbReference>
<evidence type="ECO:0000313" key="4">
    <source>
        <dbReference type="Proteomes" id="UP000503011"/>
    </source>
</evidence>
<keyword evidence="4" id="KW-1185">Reference proteome</keyword>
<dbReference type="GO" id="GO:0003677">
    <property type="term" value="F:DNA binding"/>
    <property type="evidence" value="ECO:0007669"/>
    <property type="project" value="InterPro"/>
</dbReference>
<dbReference type="InterPro" id="IPR050090">
    <property type="entry name" value="Tyrosine_recombinase_XerCD"/>
</dbReference>
<dbReference type="RefSeq" id="WP_197945798.1">
    <property type="nucleotide sequence ID" value="NZ_AP022871.1"/>
</dbReference>
<reference evidence="3 4" key="2">
    <citation type="submission" date="2020-03" db="EMBL/GenBank/DDBJ databases">
        <authorList>
            <person name="Ichikawa N."/>
            <person name="Kimura A."/>
            <person name="Kitahashi Y."/>
            <person name="Uohara A."/>
        </authorList>
    </citation>
    <scope>NUCLEOTIDE SEQUENCE [LARGE SCALE GENOMIC DNA]</scope>
    <source>
        <strain evidence="3 4">NBRC 105367</strain>
    </source>
</reference>
<evidence type="ECO:0000256" key="1">
    <source>
        <dbReference type="ARBA" id="ARBA00023172"/>
    </source>
</evidence>